<evidence type="ECO:0000259" key="3">
    <source>
        <dbReference type="PROSITE" id="PS50902"/>
    </source>
</evidence>
<dbReference type="NCBIfam" id="TIGR01755">
    <property type="entry name" value="flav_wrbA"/>
    <property type="match status" value="1"/>
</dbReference>
<evidence type="ECO:0000256" key="2">
    <source>
        <dbReference type="SAM" id="MobiDB-lite"/>
    </source>
</evidence>
<dbReference type="InterPro" id="IPR029039">
    <property type="entry name" value="Flavoprotein-like_sf"/>
</dbReference>
<dbReference type="GO" id="GO:0010181">
    <property type="term" value="F:FMN binding"/>
    <property type="evidence" value="ECO:0007669"/>
    <property type="project" value="InterPro"/>
</dbReference>
<dbReference type="NCBIfam" id="NF002999">
    <property type="entry name" value="PRK03767.1"/>
    <property type="match status" value="1"/>
</dbReference>
<evidence type="ECO:0000313" key="5">
    <source>
        <dbReference type="EMBL" id="CAF1435958.1"/>
    </source>
</evidence>
<evidence type="ECO:0000313" key="8">
    <source>
        <dbReference type="Proteomes" id="UP000663829"/>
    </source>
</evidence>
<protein>
    <recommendedName>
        <fullName evidence="3">Flavodoxin-like domain-containing protein</fullName>
    </recommendedName>
</protein>
<evidence type="ECO:0000313" key="6">
    <source>
        <dbReference type="EMBL" id="CAF3855171.1"/>
    </source>
</evidence>
<dbReference type="InterPro" id="IPR010089">
    <property type="entry name" value="Flavoprotein_WrbA-like"/>
</dbReference>
<dbReference type="Proteomes" id="UP000681722">
    <property type="component" value="Unassembled WGS sequence"/>
</dbReference>
<feature type="region of interest" description="Disordered" evidence="2">
    <location>
        <begin position="1"/>
        <end position="81"/>
    </location>
</feature>
<dbReference type="EMBL" id="CAJNOQ010005195">
    <property type="protein sequence ID" value="CAF1089659.1"/>
    <property type="molecule type" value="Genomic_DNA"/>
</dbReference>
<dbReference type="EMBL" id="CAJOBC010005195">
    <property type="protein sequence ID" value="CAF3855171.1"/>
    <property type="molecule type" value="Genomic_DNA"/>
</dbReference>
<feature type="compositionally biased region" description="Basic and acidic residues" evidence="2">
    <location>
        <begin position="53"/>
        <end position="73"/>
    </location>
</feature>
<organism evidence="4 8">
    <name type="scientific">Didymodactylos carnosus</name>
    <dbReference type="NCBI Taxonomy" id="1234261"/>
    <lineage>
        <taxon>Eukaryota</taxon>
        <taxon>Metazoa</taxon>
        <taxon>Spiralia</taxon>
        <taxon>Gnathifera</taxon>
        <taxon>Rotifera</taxon>
        <taxon>Eurotatoria</taxon>
        <taxon>Bdelloidea</taxon>
        <taxon>Philodinida</taxon>
        <taxon>Philodinidae</taxon>
        <taxon>Didymodactylos</taxon>
    </lineage>
</organism>
<dbReference type="Proteomes" id="UP000677228">
    <property type="component" value="Unassembled WGS sequence"/>
</dbReference>
<dbReference type="Proteomes" id="UP000663829">
    <property type="component" value="Unassembled WGS sequence"/>
</dbReference>
<dbReference type="EMBL" id="CAJOBA010050326">
    <property type="protein sequence ID" value="CAF4233290.1"/>
    <property type="molecule type" value="Genomic_DNA"/>
</dbReference>
<keyword evidence="8" id="KW-1185">Reference proteome</keyword>
<dbReference type="SUPFAM" id="SSF52218">
    <property type="entry name" value="Flavoproteins"/>
    <property type="match status" value="1"/>
</dbReference>
<evidence type="ECO:0000313" key="4">
    <source>
        <dbReference type="EMBL" id="CAF1089659.1"/>
    </source>
</evidence>
<dbReference type="OrthoDB" id="504689at2759"/>
<dbReference type="Proteomes" id="UP000682733">
    <property type="component" value="Unassembled WGS sequence"/>
</dbReference>
<accession>A0A814N883</accession>
<dbReference type="PANTHER" id="PTHR30546">
    <property type="entry name" value="FLAVODOXIN-RELATED PROTEIN WRBA-RELATED"/>
    <property type="match status" value="1"/>
</dbReference>
<proteinExistence type="inferred from homology"/>
<dbReference type="Gene3D" id="3.40.50.360">
    <property type="match status" value="1"/>
</dbReference>
<dbReference type="EMBL" id="CAJNOK010028527">
    <property type="protein sequence ID" value="CAF1435958.1"/>
    <property type="molecule type" value="Genomic_DNA"/>
</dbReference>
<dbReference type="FunFam" id="3.40.50.360:FF:000001">
    <property type="entry name" value="NAD(P)H dehydrogenase (Quinone) FQR1-like"/>
    <property type="match status" value="1"/>
</dbReference>
<dbReference type="AlphaFoldDB" id="A0A814N883"/>
<dbReference type="GO" id="GO:0016020">
    <property type="term" value="C:membrane"/>
    <property type="evidence" value="ECO:0007669"/>
    <property type="project" value="TreeGrafter"/>
</dbReference>
<dbReference type="Pfam" id="PF03358">
    <property type="entry name" value="FMN_red"/>
    <property type="match status" value="1"/>
</dbReference>
<dbReference type="PROSITE" id="PS50902">
    <property type="entry name" value="FLAVODOXIN_LIKE"/>
    <property type="match status" value="1"/>
</dbReference>
<sequence>MSDRHRQEQTRNSTDASRHHGHRGTDAGDTSYNRENQSPQRRVDPRSQQQQQVDRRYPQEEQVDRRYPQEQHYKQSPQNSSRFFYHASTEQPRGPPYQNESRYQQSHNLVDRQYPQQQIDSSLSSSRHQQQVQTNESVSGRRKPVVFVIYYSMYGHVKQLAQKIIIGLEKNGVEPKLFRVNETLPRDVLDKMHASPPDTSIPVIEVNRLPEADAFMFGFPTRFGSAPAQMKTLFDSCGQHWINNTLYHKPAGLFFSTAGLGGGQETTALTTVTFLTHLGMIFVPLGYKNPKLRDSKEIRGGSAYGAGTLAGAGDRQPTSLELDIAESQGHEFADVVKKMAV</sequence>
<gene>
    <name evidence="4" type="ORF">GPM918_LOCUS18191</name>
    <name evidence="5" type="ORF">OVA965_LOCUS34241</name>
    <name evidence="6" type="ORF">SRO942_LOCUS18188</name>
    <name evidence="7" type="ORF">TMI583_LOCUS35160</name>
</gene>
<feature type="domain" description="Flavodoxin-like" evidence="3">
    <location>
        <begin position="146"/>
        <end position="332"/>
    </location>
</feature>
<dbReference type="PANTHER" id="PTHR30546:SF23">
    <property type="entry name" value="FLAVOPROTEIN-LIKE PROTEIN YCP4-RELATED"/>
    <property type="match status" value="1"/>
</dbReference>
<feature type="region of interest" description="Disordered" evidence="2">
    <location>
        <begin position="115"/>
        <end position="137"/>
    </location>
</feature>
<reference evidence="4" key="1">
    <citation type="submission" date="2021-02" db="EMBL/GenBank/DDBJ databases">
        <authorList>
            <person name="Nowell W R."/>
        </authorList>
    </citation>
    <scope>NUCLEOTIDE SEQUENCE</scope>
</reference>
<name>A0A814N883_9BILA</name>
<dbReference type="GO" id="GO:0003955">
    <property type="term" value="F:NAD(P)H dehydrogenase (quinone) activity"/>
    <property type="evidence" value="ECO:0007669"/>
    <property type="project" value="InterPro"/>
</dbReference>
<comment type="similarity">
    <text evidence="1">Belongs to the WrbA family.</text>
</comment>
<evidence type="ECO:0000256" key="1">
    <source>
        <dbReference type="ARBA" id="ARBA00006961"/>
    </source>
</evidence>
<dbReference type="InterPro" id="IPR008254">
    <property type="entry name" value="Flavodoxin/NO_synth"/>
</dbReference>
<comment type="caution">
    <text evidence="4">The sequence shown here is derived from an EMBL/GenBank/DDBJ whole genome shotgun (WGS) entry which is preliminary data.</text>
</comment>
<dbReference type="InterPro" id="IPR005025">
    <property type="entry name" value="FMN_Rdtase-like_dom"/>
</dbReference>
<evidence type="ECO:0000313" key="7">
    <source>
        <dbReference type="EMBL" id="CAF4233290.1"/>
    </source>
</evidence>